<reference evidence="2" key="1">
    <citation type="journal article" date="2016" name="Ticks Tick Borne Dis.">
        <title>De novo assembly and annotation of the salivary gland transcriptome of Rhipicephalus appendiculatus male and female ticks during blood feeding.</title>
        <authorList>
            <person name="de Castro M.H."/>
            <person name="de Klerk D."/>
            <person name="Pienaar R."/>
            <person name="Latif A.A."/>
            <person name="Rees D.J."/>
            <person name="Mans B.J."/>
        </authorList>
    </citation>
    <scope>NUCLEOTIDE SEQUENCE</scope>
    <source>
        <tissue evidence="2">Salivary glands</tissue>
    </source>
</reference>
<proteinExistence type="predicted"/>
<feature type="region of interest" description="Disordered" evidence="1">
    <location>
        <begin position="96"/>
        <end position="124"/>
    </location>
</feature>
<dbReference type="PROSITE" id="PS51257">
    <property type="entry name" value="PROKAR_LIPOPROTEIN"/>
    <property type="match status" value="1"/>
</dbReference>
<sequence length="214" mass="22682">MSSTRVKRKGEKTVVYMDGQQLQGSGSNIVVSCGQGMSQSRGSAYQMPRGGNDTTMVSCMGSAGSSCRTTVSMENMDQPQVLRVVPKGTTIIVEEVKPPPKAQKSGSAASGRSRHGAVRKGSPTIQVVQECESSADYYPPPLPPPPSRPEPIAAEHCVECLAEIIERRRAGRRGGEEETDVVVTTRVMDEEMPAARGRGGGCSCPLCGAKMPGR</sequence>
<protein>
    <submittedName>
        <fullName evidence="2">Uncharacterized protein</fullName>
    </submittedName>
</protein>
<evidence type="ECO:0000256" key="1">
    <source>
        <dbReference type="SAM" id="MobiDB-lite"/>
    </source>
</evidence>
<evidence type="ECO:0000313" key="2">
    <source>
        <dbReference type="EMBL" id="JAP76854.1"/>
    </source>
</evidence>
<organism evidence="2">
    <name type="scientific">Rhipicephalus appendiculatus</name>
    <name type="common">Brown ear tick</name>
    <dbReference type="NCBI Taxonomy" id="34631"/>
    <lineage>
        <taxon>Eukaryota</taxon>
        <taxon>Metazoa</taxon>
        <taxon>Ecdysozoa</taxon>
        <taxon>Arthropoda</taxon>
        <taxon>Chelicerata</taxon>
        <taxon>Arachnida</taxon>
        <taxon>Acari</taxon>
        <taxon>Parasitiformes</taxon>
        <taxon>Ixodida</taxon>
        <taxon>Ixodoidea</taxon>
        <taxon>Ixodidae</taxon>
        <taxon>Rhipicephalinae</taxon>
        <taxon>Rhipicephalus</taxon>
        <taxon>Rhipicephalus</taxon>
    </lineage>
</organism>
<feature type="compositionally biased region" description="Low complexity" evidence="1">
    <location>
        <begin position="102"/>
        <end position="111"/>
    </location>
</feature>
<dbReference type="AlphaFoldDB" id="A0A131YBZ8"/>
<accession>A0A131YBZ8</accession>
<dbReference type="EMBL" id="GEDV01011703">
    <property type="protein sequence ID" value="JAP76854.1"/>
    <property type="molecule type" value="Transcribed_RNA"/>
</dbReference>
<name>A0A131YBZ8_RHIAP</name>